<keyword evidence="1" id="KW-1133">Transmembrane helix</keyword>
<evidence type="ECO:0000313" key="3">
    <source>
        <dbReference type="Proteomes" id="UP000253872"/>
    </source>
</evidence>
<proteinExistence type="predicted"/>
<dbReference type="AlphaFoldDB" id="A0A369YHH5"/>
<evidence type="ECO:0000256" key="1">
    <source>
        <dbReference type="SAM" id="Phobius"/>
    </source>
</evidence>
<dbReference type="RefSeq" id="WP_111403119.1">
    <property type="nucleotide sequence ID" value="NZ_QEPN01000004.1"/>
</dbReference>
<keyword evidence="1" id="KW-0472">Membrane</keyword>
<feature type="transmembrane region" description="Helical" evidence="1">
    <location>
        <begin position="12"/>
        <end position="33"/>
    </location>
</feature>
<name>A0A369YHH5_9PAST</name>
<protein>
    <submittedName>
        <fullName evidence="2">Uncharacterized protein</fullName>
    </submittedName>
</protein>
<dbReference type="STRING" id="1035839.GCA_000238795_01079"/>
<dbReference type="EMBL" id="QEPN01000004">
    <property type="protein sequence ID" value="RDE71992.1"/>
    <property type="molecule type" value="Genomic_DNA"/>
</dbReference>
<reference evidence="2 3" key="1">
    <citation type="submission" date="2018-05" db="EMBL/GenBank/DDBJ databases">
        <title>Draft Genome Sequences for a Diverse set of 7 Haemophilus Species.</title>
        <authorList>
            <person name="Nichols M."/>
            <person name="Topaz N."/>
            <person name="Wang X."/>
            <person name="Wang X."/>
            <person name="Boxrud D."/>
        </authorList>
    </citation>
    <scope>NUCLEOTIDE SEQUENCE [LARGE SCALE GENOMIC DNA]</scope>
    <source>
        <strain evidence="2 3">C2002001239</strain>
    </source>
</reference>
<accession>A0A369YHH5</accession>
<organism evidence="2 3">
    <name type="scientific">Haemophilus sputorum</name>
    <dbReference type="NCBI Taxonomy" id="1078480"/>
    <lineage>
        <taxon>Bacteria</taxon>
        <taxon>Pseudomonadati</taxon>
        <taxon>Pseudomonadota</taxon>
        <taxon>Gammaproteobacteria</taxon>
        <taxon>Pasteurellales</taxon>
        <taxon>Pasteurellaceae</taxon>
        <taxon>Haemophilus</taxon>
    </lineage>
</organism>
<gene>
    <name evidence="2" type="ORF">DPV93_06605</name>
</gene>
<sequence length="117" mass="13473">MELEQTTIKTTAHFLATARYMAVLNLVLLIASLIKEHCIVFNLLLAVALLYLHIRLDFDQRIFANSQNFNEFDRTLVTLGLLKQTKERSVTERAKGAIHLWYRALFATLAQLGLWLI</sequence>
<evidence type="ECO:0000313" key="2">
    <source>
        <dbReference type="EMBL" id="RDE71992.1"/>
    </source>
</evidence>
<comment type="caution">
    <text evidence="2">The sequence shown here is derived from an EMBL/GenBank/DDBJ whole genome shotgun (WGS) entry which is preliminary data.</text>
</comment>
<dbReference type="Proteomes" id="UP000253872">
    <property type="component" value="Unassembled WGS sequence"/>
</dbReference>
<feature type="transmembrane region" description="Helical" evidence="1">
    <location>
        <begin position="39"/>
        <end position="56"/>
    </location>
</feature>
<keyword evidence="1" id="KW-0812">Transmembrane</keyword>